<feature type="chain" id="PRO_5016715833" description="DUF4148 domain-containing protein" evidence="1">
    <location>
        <begin position="22"/>
        <end position="77"/>
    </location>
</feature>
<reference evidence="2 3" key="1">
    <citation type="submission" date="2018-07" db="EMBL/GenBank/DDBJ databases">
        <authorList>
            <person name="Quirk P.G."/>
            <person name="Krulwich T.A."/>
        </authorList>
    </citation>
    <scope>NUCLEOTIDE SEQUENCE [LARGE SCALE GENOMIC DNA]</scope>
    <source>
        <strain evidence="2 3">CC-BB4</strain>
    </source>
</reference>
<dbReference type="EMBL" id="CP031417">
    <property type="protein sequence ID" value="AXK82539.1"/>
    <property type="molecule type" value="Genomic_DNA"/>
</dbReference>
<evidence type="ECO:0000313" key="2">
    <source>
        <dbReference type="EMBL" id="AXK82539.1"/>
    </source>
</evidence>
<sequence length="77" mass="8286">MTKTYVLAAVLAATLSGSALAQSYNPEYGTANVTAQVQAPVDQALLAHAQVLDSRHQAVRPAFTKDEQALFNRISRE</sequence>
<name>A0A346A042_9HYPH</name>
<evidence type="ECO:0000256" key="1">
    <source>
        <dbReference type="SAM" id="SignalP"/>
    </source>
</evidence>
<feature type="signal peptide" evidence="1">
    <location>
        <begin position="1"/>
        <end position="21"/>
    </location>
</feature>
<keyword evidence="1" id="KW-0732">Signal</keyword>
<gene>
    <name evidence="2" type="ORF">DW352_19640</name>
</gene>
<dbReference type="AlphaFoldDB" id="A0A346A042"/>
<evidence type="ECO:0008006" key="4">
    <source>
        <dbReference type="Google" id="ProtNLM"/>
    </source>
</evidence>
<organism evidence="2 3">
    <name type="scientific">Pseudolabrys taiwanensis</name>
    <dbReference type="NCBI Taxonomy" id="331696"/>
    <lineage>
        <taxon>Bacteria</taxon>
        <taxon>Pseudomonadati</taxon>
        <taxon>Pseudomonadota</taxon>
        <taxon>Alphaproteobacteria</taxon>
        <taxon>Hyphomicrobiales</taxon>
        <taxon>Xanthobacteraceae</taxon>
        <taxon>Pseudolabrys</taxon>
    </lineage>
</organism>
<proteinExistence type="predicted"/>
<protein>
    <recommendedName>
        <fullName evidence="4">DUF4148 domain-containing protein</fullName>
    </recommendedName>
</protein>
<accession>A0A346A042</accession>
<keyword evidence="3" id="KW-1185">Reference proteome</keyword>
<dbReference type="RefSeq" id="WP_115692918.1">
    <property type="nucleotide sequence ID" value="NZ_CP031417.1"/>
</dbReference>
<dbReference type="Proteomes" id="UP000254889">
    <property type="component" value="Chromosome"/>
</dbReference>
<evidence type="ECO:0000313" key="3">
    <source>
        <dbReference type="Proteomes" id="UP000254889"/>
    </source>
</evidence>
<dbReference type="KEGG" id="ptaw:DW352_19640"/>